<dbReference type="GO" id="GO:0005524">
    <property type="term" value="F:ATP binding"/>
    <property type="evidence" value="ECO:0007669"/>
    <property type="project" value="UniProtKB-KW"/>
</dbReference>
<name>F2URM7_SALR5</name>
<keyword evidence="2 7" id="KW-0808">Transferase</keyword>
<evidence type="ECO:0000313" key="11">
    <source>
        <dbReference type="Proteomes" id="UP000007799"/>
    </source>
</evidence>
<keyword evidence="4 7" id="KW-0443">Lipid metabolism</keyword>
<evidence type="ECO:0000256" key="8">
    <source>
        <dbReference type="SAM" id="MobiDB-lite"/>
    </source>
</evidence>
<dbReference type="Pfam" id="PF13091">
    <property type="entry name" value="PLDc_2"/>
    <property type="match status" value="1"/>
</dbReference>
<dbReference type="EC" id="2.7.8.5" evidence="7"/>
<dbReference type="Gene3D" id="3.30.870.10">
    <property type="entry name" value="Endonuclease Chain A"/>
    <property type="match status" value="1"/>
</dbReference>
<evidence type="ECO:0000256" key="1">
    <source>
        <dbReference type="ARBA" id="ARBA00022516"/>
    </source>
</evidence>
<dbReference type="PANTHER" id="PTHR12586:SF1">
    <property type="entry name" value="CDP-DIACYLGLYCEROL--GLYCEROL-3-PHOSPHATE 3-PHOSPHATIDYLTRANSFERASE, MITOCHONDRIAL"/>
    <property type="match status" value="1"/>
</dbReference>
<keyword evidence="5 7" id="KW-0594">Phospholipid biosynthesis</keyword>
<keyword evidence="3" id="KW-0677">Repeat</keyword>
<accession>F2URM7</accession>
<keyword evidence="11" id="KW-1185">Reference proteome</keyword>
<keyword evidence="7" id="KW-0547">Nucleotide-binding</keyword>
<dbReference type="AlphaFoldDB" id="F2URM7"/>
<dbReference type="GO" id="GO:0032049">
    <property type="term" value="P:cardiolipin biosynthetic process"/>
    <property type="evidence" value="ECO:0007669"/>
    <property type="project" value="InterPro"/>
</dbReference>
<evidence type="ECO:0000256" key="5">
    <source>
        <dbReference type="ARBA" id="ARBA00023209"/>
    </source>
</evidence>
<feature type="region of interest" description="Disordered" evidence="8">
    <location>
        <begin position="119"/>
        <end position="177"/>
    </location>
</feature>
<protein>
    <recommendedName>
        <fullName evidence="7">CDP-diacylglycerol--glycerol-3-phosphate 3-phosphatidyltransferase</fullName>
        <ecNumber evidence="7">2.7.8.5</ecNumber>
    </recommendedName>
</protein>
<evidence type="ECO:0000256" key="6">
    <source>
        <dbReference type="ARBA" id="ARBA00023264"/>
    </source>
</evidence>
<dbReference type="OrthoDB" id="10250191at2759"/>
<dbReference type="FunCoup" id="F2URM7">
    <property type="interactions" value="1213"/>
</dbReference>
<dbReference type="KEGG" id="sre:PTSG_10537"/>
<evidence type="ECO:0000256" key="4">
    <source>
        <dbReference type="ARBA" id="ARBA00023098"/>
    </source>
</evidence>
<evidence type="ECO:0000259" key="9">
    <source>
        <dbReference type="Pfam" id="PF13091"/>
    </source>
</evidence>
<feature type="domain" description="Phospholipase D-like" evidence="9">
    <location>
        <begin position="297"/>
        <end position="435"/>
    </location>
</feature>
<comment type="similarity">
    <text evidence="7">Belongs to the CDP-alcohol phosphatidyltransferase class-II family.</text>
</comment>
<dbReference type="Proteomes" id="UP000007799">
    <property type="component" value="Unassembled WGS sequence"/>
</dbReference>
<gene>
    <name evidence="10" type="ORF">PTSG_10537</name>
</gene>
<dbReference type="PANTHER" id="PTHR12586">
    <property type="entry name" value="CDP-DIACYLGLYCEROL--SERINE O-PHOSPHATIDYLTRANSFERASE"/>
    <property type="match status" value="1"/>
</dbReference>
<comment type="catalytic activity">
    <reaction evidence="7">
        <text>a CDP-1,2-diacyl-sn-glycerol + sn-glycerol 3-phosphate = a 1,2-diacyl-sn-glycero-3-phospho-(1'-sn-glycero-3'-phosphate) + CMP + H(+)</text>
        <dbReference type="Rhea" id="RHEA:12593"/>
        <dbReference type="ChEBI" id="CHEBI:15378"/>
        <dbReference type="ChEBI" id="CHEBI:57597"/>
        <dbReference type="ChEBI" id="CHEBI:58332"/>
        <dbReference type="ChEBI" id="CHEBI:60110"/>
        <dbReference type="ChEBI" id="CHEBI:60377"/>
        <dbReference type="EC" id="2.7.8.5"/>
    </reaction>
</comment>
<keyword evidence="7" id="KW-0496">Mitochondrion</keyword>
<feature type="compositionally biased region" description="Gly residues" evidence="8">
    <location>
        <begin position="139"/>
        <end position="153"/>
    </location>
</feature>
<evidence type="ECO:0000256" key="2">
    <source>
        <dbReference type="ARBA" id="ARBA00022679"/>
    </source>
</evidence>
<feature type="compositionally biased region" description="Low complexity" evidence="8">
    <location>
        <begin position="124"/>
        <end position="138"/>
    </location>
</feature>
<reference evidence="10" key="1">
    <citation type="submission" date="2009-08" db="EMBL/GenBank/DDBJ databases">
        <title>Annotation of Salpingoeca rosetta.</title>
        <authorList>
            <consortium name="The Broad Institute Genome Sequencing Platform"/>
            <person name="Russ C."/>
            <person name="Cuomo C."/>
            <person name="Burger G."/>
            <person name="Gray M.W."/>
            <person name="Holland P.W.H."/>
            <person name="King N."/>
            <person name="Lang F.B.F."/>
            <person name="Roger A.J."/>
            <person name="Ruiz-Trillo I."/>
            <person name="Young S.K."/>
            <person name="Zeng Q."/>
            <person name="Gargeya S."/>
            <person name="Alvarado L."/>
            <person name="Berlin A."/>
            <person name="Chapman S.B."/>
            <person name="Chen Z."/>
            <person name="Freedman E."/>
            <person name="Gellesch M."/>
            <person name="Goldberg J."/>
            <person name="Griggs A."/>
            <person name="Gujja S."/>
            <person name="Heilman E."/>
            <person name="Heiman D."/>
            <person name="Howarth C."/>
            <person name="Mehta T."/>
            <person name="Neiman D."/>
            <person name="Pearson M."/>
            <person name="Roberts A."/>
            <person name="Saif S."/>
            <person name="Shea T."/>
            <person name="Shenoy N."/>
            <person name="Sisk P."/>
            <person name="Stolte C."/>
            <person name="Sykes S."/>
            <person name="White J."/>
            <person name="Yandava C."/>
            <person name="Haas B."/>
            <person name="Nusbaum C."/>
            <person name="Birren B."/>
        </authorList>
    </citation>
    <scope>NUCLEOTIDE SEQUENCE [LARGE SCALE GENOMIC DNA]</scope>
    <source>
        <strain evidence="10">ATCC 50818</strain>
    </source>
</reference>
<comment type="subcellular location">
    <subcellularLocation>
        <location evidence="7">Mitochondrion</location>
    </subcellularLocation>
</comment>
<evidence type="ECO:0000313" key="10">
    <source>
        <dbReference type="EMBL" id="EGD80282.1"/>
    </source>
</evidence>
<dbReference type="STRING" id="946362.F2URM7"/>
<dbReference type="CDD" id="cd09137">
    <property type="entry name" value="PLDc_PGS1_euk_2"/>
    <property type="match status" value="1"/>
</dbReference>
<dbReference type="InterPro" id="IPR016270">
    <property type="entry name" value="PGS1"/>
</dbReference>
<keyword evidence="1 7" id="KW-0444">Lipid biosynthesis</keyword>
<dbReference type="RefSeq" id="XP_004988072.1">
    <property type="nucleotide sequence ID" value="XM_004988015.1"/>
</dbReference>
<dbReference type="UniPathway" id="UPA00084">
    <property type="reaction ID" value="UER00503"/>
</dbReference>
<dbReference type="InParanoid" id="F2URM7"/>
<evidence type="ECO:0000256" key="3">
    <source>
        <dbReference type="ARBA" id="ARBA00022737"/>
    </source>
</evidence>
<feature type="compositionally biased region" description="Basic and acidic residues" evidence="8">
    <location>
        <begin position="162"/>
        <end position="175"/>
    </location>
</feature>
<sequence length="473" mass="50061">MLRWTRRQSQLSKAMISNACSRSSSGSGCGWSSSSLSGCSGHGFAGRWSAAGGLHGSGMSGTRQQKRAAASSSAASRWAVTMTGAGLAVTASAFRRQTRACMLGMRWLGAVVSMNVASPSKTPASTRALSTSASSASGRGDGGSDGVANGGEVTGASSAKMSDSRQHTERGEEPTFAKGAAASGIARALEAHTSLHFDVHGDDIHVETEPAAFYTRLVQSIKTAERRVVLTSLYLGTGQHERDLVSALTQRMEDNTSLETTVVLDYTRGTRGSPNSMGPFGVRQEEECMTALLRSLSSSSHVDMATGYFNLSPANTAALLSSQSSCRVICASPRANGFLGARGPRGHIPAAYTHMLRSFLQSLQPHARVEAMEYEREGWTFHAKGMWVRDSTSAAPSVTIVGSSNFGQRSSDRDLEAQAVIVTSNPCLQAELDKEVTSLVSRSSRVCASDLESPSRRPNLFQTIGAEVIRSFL</sequence>
<dbReference type="GO" id="GO:0008444">
    <property type="term" value="F:CDP-diacylglycerol-glycerol-3-phosphate 3-phosphatidyltransferase activity"/>
    <property type="evidence" value="ECO:0007669"/>
    <property type="project" value="UniProtKB-EC"/>
</dbReference>
<dbReference type="GeneID" id="16068597"/>
<dbReference type="EMBL" id="GL832992">
    <property type="protein sequence ID" value="EGD80282.1"/>
    <property type="molecule type" value="Genomic_DNA"/>
</dbReference>
<dbReference type="GO" id="GO:0005739">
    <property type="term" value="C:mitochondrion"/>
    <property type="evidence" value="ECO:0007669"/>
    <property type="project" value="UniProtKB-SubCell"/>
</dbReference>
<keyword evidence="7" id="KW-0067">ATP-binding</keyword>
<dbReference type="eggNOG" id="KOG3964">
    <property type="taxonomic scope" value="Eukaryota"/>
</dbReference>
<evidence type="ECO:0000256" key="7">
    <source>
        <dbReference type="RuleBase" id="RU365024"/>
    </source>
</evidence>
<keyword evidence="6 7" id="KW-1208">Phospholipid metabolism</keyword>
<comment type="function">
    <text evidence="7">Functions in the biosynthesis of the anionic phospholipids phosphatidylglycerol and cardiolipin.</text>
</comment>
<comment type="pathway">
    <text evidence="7">Phospholipid metabolism; phosphatidylglycerol biosynthesis; phosphatidylglycerol from CDP-diacylglycerol: step 1/2.</text>
</comment>
<dbReference type="InterPro" id="IPR025202">
    <property type="entry name" value="PLD-like_dom"/>
</dbReference>
<dbReference type="SUPFAM" id="SSF56024">
    <property type="entry name" value="Phospholipase D/nuclease"/>
    <property type="match status" value="1"/>
</dbReference>
<organism evidence="11">
    <name type="scientific">Salpingoeca rosetta (strain ATCC 50818 / BSB-021)</name>
    <dbReference type="NCBI Taxonomy" id="946362"/>
    <lineage>
        <taxon>Eukaryota</taxon>
        <taxon>Choanoflagellata</taxon>
        <taxon>Craspedida</taxon>
        <taxon>Salpingoecidae</taxon>
        <taxon>Salpingoeca</taxon>
    </lineage>
</organism>
<proteinExistence type="inferred from homology"/>